<dbReference type="Pfam" id="PF04472">
    <property type="entry name" value="SepF"/>
    <property type="match status" value="1"/>
</dbReference>
<evidence type="ECO:0000256" key="6">
    <source>
        <dbReference type="SAM" id="MobiDB-lite"/>
    </source>
</evidence>
<accession>A0ABZ1BKV2</accession>
<dbReference type="RefSeq" id="WP_324667659.1">
    <property type="nucleotide sequence ID" value="NZ_CP141614.1"/>
</dbReference>
<dbReference type="Gene3D" id="3.30.110.150">
    <property type="entry name" value="SepF-like protein"/>
    <property type="match status" value="1"/>
</dbReference>
<evidence type="ECO:0000256" key="3">
    <source>
        <dbReference type="ARBA" id="ARBA00023306"/>
    </source>
</evidence>
<evidence type="ECO:0000256" key="4">
    <source>
        <dbReference type="ARBA" id="ARBA00044936"/>
    </source>
</evidence>
<proteinExistence type="inferred from homology"/>
<dbReference type="Proteomes" id="UP001333102">
    <property type="component" value="Chromosome"/>
</dbReference>
<organism evidence="7 8">
    <name type="scientific">Geochorda subterranea</name>
    <dbReference type="NCBI Taxonomy" id="3109564"/>
    <lineage>
        <taxon>Bacteria</taxon>
        <taxon>Bacillati</taxon>
        <taxon>Bacillota</taxon>
        <taxon>Limnochordia</taxon>
        <taxon>Limnochordales</taxon>
        <taxon>Geochordaceae</taxon>
        <taxon>Geochorda</taxon>
    </lineage>
</organism>
<evidence type="ECO:0000256" key="5">
    <source>
        <dbReference type="HAMAP-Rule" id="MF_01197"/>
    </source>
</evidence>
<gene>
    <name evidence="5 7" type="primary">sepF</name>
    <name evidence="7" type="ORF">VLY81_08105</name>
</gene>
<sequence length="151" mass="15899">MSAVGFIERVLAWLGVEADPSAASEPPAPPTSVAPIRESGESPARRGRVVTLPTAAAATASPGGTGRGVSRLVVFEPRTFDDVQAVAGHLREGRPVVLTLKSTDRETARRVVDFVSGTLYALDGSMRRIDDDIFVCSPSGVDVEWEGLNAP</sequence>
<dbReference type="InterPro" id="IPR023052">
    <property type="entry name" value="Cell_div_SepF"/>
</dbReference>
<protein>
    <recommendedName>
        <fullName evidence="5">Cell division protein SepF</fullName>
    </recommendedName>
</protein>
<dbReference type="EMBL" id="CP141614">
    <property type="protein sequence ID" value="WRP13414.1"/>
    <property type="molecule type" value="Genomic_DNA"/>
</dbReference>
<evidence type="ECO:0000256" key="2">
    <source>
        <dbReference type="ARBA" id="ARBA00023210"/>
    </source>
</evidence>
<comment type="function">
    <text evidence="4 5">Cell division protein that is part of the divisome complex and is recruited early to the Z-ring. Probably stimulates Z-ring formation, perhaps through the cross-linking of FtsZ protofilaments. Its function overlaps with FtsA.</text>
</comment>
<dbReference type="PANTHER" id="PTHR35798">
    <property type="entry name" value="CELL DIVISION PROTEIN SEPF"/>
    <property type="match status" value="1"/>
</dbReference>
<keyword evidence="2 5" id="KW-0717">Septation</keyword>
<feature type="region of interest" description="Disordered" evidence="6">
    <location>
        <begin position="20"/>
        <end position="47"/>
    </location>
</feature>
<dbReference type="GO" id="GO:0051301">
    <property type="term" value="P:cell division"/>
    <property type="evidence" value="ECO:0007669"/>
    <property type="project" value="UniProtKB-KW"/>
</dbReference>
<name>A0ABZ1BKV2_9FIRM</name>
<keyword evidence="1 5" id="KW-0132">Cell division</keyword>
<dbReference type="InterPro" id="IPR007561">
    <property type="entry name" value="Cell_div_SepF/SepF-rel"/>
</dbReference>
<comment type="subunit">
    <text evidence="5">Homodimer. Interacts with FtsZ.</text>
</comment>
<evidence type="ECO:0000313" key="7">
    <source>
        <dbReference type="EMBL" id="WRP13414.1"/>
    </source>
</evidence>
<keyword evidence="8" id="KW-1185">Reference proteome</keyword>
<dbReference type="HAMAP" id="MF_01197">
    <property type="entry name" value="SepF"/>
    <property type="match status" value="1"/>
</dbReference>
<keyword evidence="3 5" id="KW-0131">Cell cycle</keyword>
<dbReference type="InterPro" id="IPR038594">
    <property type="entry name" value="SepF-like_sf"/>
</dbReference>
<evidence type="ECO:0000313" key="8">
    <source>
        <dbReference type="Proteomes" id="UP001333102"/>
    </source>
</evidence>
<comment type="similarity">
    <text evidence="5">Belongs to the SepF family.</text>
</comment>
<evidence type="ECO:0000256" key="1">
    <source>
        <dbReference type="ARBA" id="ARBA00022618"/>
    </source>
</evidence>
<dbReference type="PANTHER" id="PTHR35798:SF1">
    <property type="entry name" value="CELL DIVISION PROTEIN SEPF"/>
    <property type="match status" value="1"/>
</dbReference>
<reference evidence="8" key="1">
    <citation type="submission" date="2023-12" db="EMBL/GenBank/DDBJ databases">
        <title>Novel isolates from deep terrestrial aquifers shed light on the physiology and ecology of the class Limnochordia.</title>
        <authorList>
            <person name="Karnachuk O.V."/>
            <person name="Lukina A.P."/>
            <person name="Avakyan M.R."/>
            <person name="Kadnikov V."/>
            <person name="Begmatov S."/>
            <person name="Beletsky A.V."/>
            <person name="Mardanov A.V."/>
            <person name="Ravin N.V."/>
        </authorList>
    </citation>
    <scope>NUCLEOTIDE SEQUENCE [LARGE SCALE GENOMIC DNA]</scope>
    <source>
        <strain evidence="8">LN</strain>
    </source>
</reference>
<comment type="subcellular location">
    <subcellularLocation>
        <location evidence="5">Cytoplasm</location>
    </subcellularLocation>
    <text evidence="5">Localizes to the division site, in a FtsZ-dependent manner.</text>
</comment>
<keyword evidence="5" id="KW-0963">Cytoplasm</keyword>